<organism evidence="3 4">
    <name type="scientific">Cirrhinus mrigala</name>
    <name type="common">Mrigala</name>
    <dbReference type="NCBI Taxonomy" id="683832"/>
    <lineage>
        <taxon>Eukaryota</taxon>
        <taxon>Metazoa</taxon>
        <taxon>Chordata</taxon>
        <taxon>Craniata</taxon>
        <taxon>Vertebrata</taxon>
        <taxon>Euteleostomi</taxon>
        <taxon>Actinopterygii</taxon>
        <taxon>Neopterygii</taxon>
        <taxon>Teleostei</taxon>
        <taxon>Ostariophysi</taxon>
        <taxon>Cypriniformes</taxon>
        <taxon>Cyprinidae</taxon>
        <taxon>Labeoninae</taxon>
        <taxon>Labeonini</taxon>
        <taxon>Cirrhinus</taxon>
    </lineage>
</organism>
<dbReference type="InterPro" id="IPR029063">
    <property type="entry name" value="SAM-dependent_MTases_sf"/>
</dbReference>
<dbReference type="Pfam" id="PF22528">
    <property type="entry name" value="PRMT_C"/>
    <property type="match status" value="1"/>
</dbReference>
<sequence>VSTSGKLTAIPFWYQIHLDSEQSVSSFSEDSHWKQAAVVLQQPLMVSRGEWVKLSIQLHKSSISITAVKEDVLGADDVIREAEPVTSNS</sequence>
<dbReference type="SUPFAM" id="SSF53335">
    <property type="entry name" value="S-adenosyl-L-methionine-dependent methyltransferases"/>
    <property type="match status" value="1"/>
</dbReference>
<evidence type="ECO:0000313" key="4">
    <source>
        <dbReference type="Proteomes" id="UP001529510"/>
    </source>
</evidence>
<dbReference type="InterPro" id="IPR055135">
    <property type="entry name" value="PRMT_dom"/>
</dbReference>
<feature type="domain" description="Protein arginine N-methyltransferase" evidence="2">
    <location>
        <begin position="2"/>
        <end position="64"/>
    </location>
</feature>
<evidence type="ECO:0000313" key="3">
    <source>
        <dbReference type="EMBL" id="KAL0203497.1"/>
    </source>
</evidence>
<proteinExistence type="predicted"/>
<reference evidence="3 4" key="1">
    <citation type="submission" date="2024-05" db="EMBL/GenBank/DDBJ databases">
        <title>Genome sequencing and assembly of Indian major carp, Cirrhinus mrigala (Hamilton, 1822).</title>
        <authorList>
            <person name="Mohindra V."/>
            <person name="Chowdhury L.M."/>
            <person name="Lal K."/>
            <person name="Jena J.K."/>
        </authorList>
    </citation>
    <scope>NUCLEOTIDE SEQUENCE [LARGE SCALE GENOMIC DNA]</scope>
    <source>
        <strain evidence="3">CM1030</strain>
        <tissue evidence="3">Blood</tissue>
    </source>
</reference>
<keyword evidence="4" id="KW-1185">Reference proteome</keyword>
<evidence type="ECO:0000259" key="2">
    <source>
        <dbReference type="Pfam" id="PF22528"/>
    </source>
</evidence>
<dbReference type="AlphaFoldDB" id="A0ABD0RY60"/>
<accession>A0ABD0RY60</accession>
<comment type="caution">
    <text evidence="3">The sequence shown here is derived from an EMBL/GenBank/DDBJ whole genome shotgun (WGS) entry which is preliminary data.</text>
</comment>
<dbReference type="EMBL" id="JAMKFB020000001">
    <property type="protein sequence ID" value="KAL0203497.1"/>
    <property type="molecule type" value="Genomic_DNA"/>
</dbReference>
<gene>
    <name evidence="3" type="ORF">M9458_001515</name>
</gene>
<dbReference type="Proteomes" id="UP001529510">
    <property type="component" value="Unassembled WGS sequence"/>
</dbReference>
<name>A0ABD0RY60_CIRMR</name>
<dbReference type="Gene3D" id="2.70.160.11">
    <property type="entry name" value="Hnrnp arginine n-methyltransferase1"/>
    <property type="match status" value="1"/>
</dbReference>
<feature type="non-terminal residue" evidence="3">
    <location>
        <position position="1"/>
    </location>
</feature>
<evidence type="ECO:0000256" key="1">
    <source>
        <dbReference type="ARBA" id="ARBA00022691"/>
    </source>
</evidence>
<protein>
    <recommendedName>
        <fullName evidence="2">Protein arginine N-methyltransferase domain-containing protein</fullName>
    </recommendedName>
</protein>
<keyword evidence="1" id="KW-0949">S-adenosyl-L-methionine</keyword>